<dbReference type="AlphaFoldDB" id="F0WCF4"/>
<dbReference type="HOGENOM" id="CLU_2030992_0_0_1"/>
<name>F0WCF4_9STRA</name>
<dbReference type="EMBL" id="FR824103">
    <property type="protein sequence ID" value="CCA18869.1"/>
    <property type="molecule type" value="Genomic_DNA"/>
</dbReference>
<evidence type="ECO:0000256" key="1">
    <source>
        <dbReference type="SAM" id="MobiDB-lite"/>
    </source>
</evidence>
<proteinExistence type="predicted"/>
<reference evidence="2" key="1">
    <citation type="journal article" date="2011" name="PLoS Biol.">
        <title>Gene gain and loss during evolution of obligate parasitism in the white rust pathogen of Arabidopsis thaliana.</title>
        <authorList>
            <person name="Kemen E."/>
            <person name="Gardiner A."/>
            <person name="Schultz-Larsen T."/>
            <person name="Kemen A.C."/>
            <person name="Balmuth A.L."/>
            <person name="Robert-Seilaniantz A."/>
            <person name="Bailey K."/>
            <person name="Holub E."/>
            <person name="Studholme D.J."/>
            <person name="Maclean D."/>
            <person name="Jones J.D."/>
        </authorList>
    </citation>
    <scope>NUCLEOTIDE SEQUENCE</scope>
</reference>
<gene>
    <name evidence="2" type="primary">AlNc14C58G4334</name>
    <name evidence="2" type="ORF">ALNC14_050120</name>
</gene>
<sequence length="122" mass="13643">MNKYGGILSPGQSILHDYMSEFQDDHHISRTFALRSPYDRIWDARLSVGGIRQAGAADPTKQESQSDFVESLKPKVKALATFGAGLDHHERLDLDGQRRIVSTRSTEEEGILKGSQDFEDPL</sequence>
<organism evidence="2">
    <name type="scientific">Albugo laibachii Nc14</name>
    <dbReference type="NCBI Taxonomy" id="890382"/>
    <lineage>
        <taxon>Eukaryota</taxon>
        <taxon>Sar</taxon>
        <taxon>Stramenopiles</taxon>
        <taxon>Oomycota</taxon>
        <taxon>Peronosporomycetes</taxon>
        <taxon>Albuginales</taxon>
        <taxon>Albuginaceae</taxon>
        <taxon>Albugo</taxon>
    </lineage>
</organism>
<evidence type="ECO:0000313" key="2">
    <source>
        <dbReference type="EMBL" id="CCA18869.1"/>
    </source>
</evidence>
<reference evidence="2" key="2">
    <citation type="submission" date="2011-02" db="EMBL/GenBank/DDBJ databases">
        <authorList>
            <person name="MacLean D."/>
        </authorList>
    </citation>
    <scope>NUCLEOTIDE SEQUENCE</scope>
</reference>
<protein>
    <submittedName>
        <fullName evidence="2">AlNc14C58G4334 protein</fullName>
    </submittedName>
</protein>
<accession>F0WCF4</accession>
<feature type="region of interest" description="Disordered" evidence="1">
    <location>
        <begin position="101"/>
        <end position="122"/>
    </location>
</feature>